<proteinExistence type="predicted"/>
<keyword evidence="3" id="KW-1185">Reference proteome</keyword>
<organism evidence="2 3">
    <name type="scientific">Araneus ventricosus</name>
    <name type="common">Orbweaver spider</name>
    <name type="synonym">Epeira ventricosa</name>
    <dbReference type="NCBI Taxonomy" id="182803"/>
    <lineage>
        <taxon>Eukaryota</taxon>
        <taxon>Metazoa</taxon>
        <taxon>Ecdysozoa</taxon>
        <taxon>Arthropoda</taxon>
        <taxon>Chelicerata</taxon>
        <taxon>Arachnida</taxon>
        <taxon>Araneae</taxon>
        <taxon>Araneomorphae</taxon>
        <taxon>Entelegynae</taxon>
        <taxon>Araneoidea</taxon>
        <taxon>Araneidae</taxon>
        <taxon>Araneus</taxon>
    </lineage>
</organism>
<protein>
    <submittedName>
        <fullName evidence="2">Uncharacterized protein</fullName>
    </submittedName>
</protein>
<dbReference type="Proteomes" id="UP000499080">
    <property type="component" value="Unassembled WGS sequence"/>
</dbReference>
<comment type="caution">
    <text evidence="2">The sequence shown here is derived from an EMBL/GenBank/DDBJ whole genome shotgun (WGS) entry which is preliminary data.</text>
</comment>
<name>A0A4Y2E8B0_ARAVE</name>
<feature type="compositionally biased region" description="Acidic residues" evidence="1">
    <location>
        <begin position="15"/>
        <end position="28"/>
    </location>
</feature>
<reference evidence="2 3" key="1">
    <citation type="journal article" date="2019" name="Sci. Rep.">
        <title>Orb-weaving spider Araneus ventricosus genome elucidates the spidroin gene catalogue.</title>
        <authorList>
            <person name="Kono N."/>
            <person name="Nakamura H."/>
            <person name="Ohtoshi R."/>
            <person name="Moran D.A.P."/>
            <person name="Shinohara A."/>
            <person name="Yoshida Y."/>
            <person name="Fujiwara M."/>
            <person name="Mori M."/>
            <person name="Tomita M."/>
            <person name="Arakawa K."/>
        </authorList>
    </citation>
    <scope>NUCLEOTIDE SEQUENCE [LARGE SCALE GENOMIC DNA]</scope>
</reference>
<gene>
    <name evidence="2" type="ORF">AVEN_274423-2_1</name>
</gene>
<evidence type="ECO:0000313" key="2">
    <source>
        <dbReference type="EMBL" id="GBM24015.1"/>
    </source>
</evidence>
<feature type="compositionally biased region" description="Basic and acidic residues" evidence="1">
    <location>
        <begin position="1"/>
        <end position="14"/>
    </location>
</feature>
<dbReference type="EMBL" id="BGPR01000508">
    <property type="protein sequence ID" value="GBM24015.1"/>
    <property type="molecule type" value="Genomic_DNA"/>
</dbReference>
<evidence type="ECO:0000313" key="3">
    <source>
        <dbReference type="Proteomes" id="UP000499080"/>
    </source>
</evidence>
<evidence type="ECO:0000256" key="1">
    <source>
        <dbReference type="SAM" id="MobiDB-lite"/>
    </source>
</evidence>
<sequence>KSVLEKISKKRPADEESDASDLDGEVIEYSDHETDSGDKETDSQIDVEDNPVHEEYSDSNVKIIHSFNLHPLIQMVICKACMHLTNMLHSACRETDPHMNFARVTMG</sequence>
<feature type="region of interest" description="Disordered" evidence="1">
    <location>
        <begin position="1"/>
        <end position="52"/>
    </location>
</feature>
<feature type="compositionally biased region" description="Basic and acidic residues" evidence="1">
    <location>
        <begin position="29"/>
        <end position="42"/>
    </location>
</feature>
<feature type="non-terminal residue" evidence="2">
    <location>
        <position position="1"/>
    </location>
</feature>
<dbReference type="AlphaFoldDB" id="A0A4Y2E8B0"/>
<accession>A0A4Y2E8B0</accession>